<dbReference type="PANTHER" id="PTHR47691:SF3">
    <property type="entry name" value="HTH-TYPE TRANSCRIPTIONAL REGULATOR RV0890C-RELATED"/>
    <property type="match status" value="1"/>
</dbReference>
<dbReference type="InterPro" id="IPR011990">
    <property type="entry name" value="TPR-like_helical_dom_sf"/>
</dbReference>
<evidence type="ECO:0000313" key="1">
    <source>
        <dbReference type="EMBL" id="GER90736.1"/>
    </source>
</evidence>
<organism evidence="1 2">
    <name type="scientific">Dictyobacter vulcani</name>
    <dbReference type="NCBI Taxonomy" id="2607529"/>
    <lineage>
        <taxon>Bacteria</taxon>
        <taxon>Bacillati</taxon>
        <taxon>Chloroflexota</taxon>
        <taxon>Ktedonobacteria</taxon>
        <taxon>Ktedonobacterales</taxon>
        <taxon>Dictyobacteraceae</taxon>
        <taxon>Dictyobacter</taxon>
    </lineage>
</organism>
<dbReference type="Gene3D" id="1.25.40.10">
    <property type="entry name" value="Tetratricopeptide repeat domain"/>
    <property type="match status" value="1"/>
</dbReference>
<dbReference type="SUPFAM" id="SSF48452">
    <property type="entry name" value="TPR-like"/>
    <property type="match status" value="1"/>
</dbReference>
<keyword evidence="2" id="KW-1185">Reference proteome</keyword>
<sequence length="437" mass="48971">MIEQMEFLIGQSLVKRMRSDEMAPKDNLESRFHLLETIREYALEQLARAGEQADVQRQHASYYLSLVEKTEASLSGDDSAAAVALFVREQGNLRAALAWATDHGENDTALRISCALGRFWEARMQFHEAFRWIDAVFKLQADTPLSARANLLMGAARLALWEIGCERSRELAQEALTLYAAEGNQVGRTWALFHIGDTWHIQGDYVLSSTYLEQCLQLLHAQQDWRNYAFTLSRLGALATLRGQMQKARAWLSEARELLYEYDEPGLQTVTLVYLGILTFVQGELVLSSNYLREGMLLARQTGNHYMLAADLLVLGCALGRMYGPFYTAHICSAAEMLYASLKASVPTAYRPLYDTNLGSLQAKVDRVTWDMWWEEGKAFSLEEICTLALSAERSQRSRSTDALPRALIARRGQVAATSAAGTGHCNIMVLSFVPCA</sequence>
<protein>
    <submittedName>
        <fullName evidence="1">Uncharacterized protein</fullName>
    </submittedName>
</protein>
<dbReference type="AlphaFoldDB" id="A0A5J4KZS6"/>
<proteinExistence type="predicted"/>
<accession>A0A5J4KZS6</accession>
<gene>
    <name evidence="1" type="ORF">KDW_48980</name>
</gene>
<dbReference type="PANTHER" id="PTHR47691">
    <property type="entry name" value="REGULATOR-RELATED"/>
    <property type="match status" value="1"/>
</dbReference>
<comment type="caution">
    <text evidence="1">The sequence shown here is derived from an EMBL/GenBank/DDBJ whole genome shotgun (WGS) entry which is preliminary data.</text>
</comment>
<dbReference type="Proteomes" id="UP000326912">
    <property type="component" value="Unassembled WGS sequence"/>
</dbReference>
<evidence type="ECO:0000313" key="2">
    <source>
        <dbReference type="Proteomes" id="UP000326912"/>
    </source>
</evidence>
<dbReference type="EMBL" id="BKZW01000002">
    <property type="protein sequence ID" value="GER90736.1"/>
    <property type="molecule type" value="Genomic_DNA"/>
</dbReference>
<name>A0A5J4KZS6_9CHLR</name>
<reference evidence="1 2" key="1">
    <citation type="submission" date="2019-10" db="EMBL/GenBank/DDBJ databases">
        <title>Dictyobacter vulcani sp. nov., within the class Ktedonobacteria, isolated from soil of volcanic Mt. Zao.</title>
        <authorList>
            <person name="Zheng Y."/>
            <person name="Wang C.M."/>
            <person name="Sakai Y."/>
            <person name="Abe K."/>
            <person name="Yokota A."/>
            <person name="Yabe S."/>
        </authorList>
    </citation>
    <scope>NUCLEOTIDE SEQUENCE [LARGE SCALE GENOMIC DNA]</scope>
    <source>
        <strain evidence="1 2">W12</strain>
    </source>
</reference>